<dbReference type="AlphaFoldDB" id="A0A0G0LSE9"/>
<evidence type="ECO:0000313" key="3">
    <source>
        <dbReference type="Proteomes" id="UP000034207"/>
    </source>
</evidence>
<dbReference type="GO" id="GO:0042781">
    <property type="term" value="F:3'-tRNA processing endoribonuclease activity"/>
    <property type="evidence" value="ECO:0007669"/>
    <property type="project" value="TreeGrafter"/>
</dbReference>
<organism evidence="2 3">
    <name type="scientific">candidate division CPR2 bacterium GW2011_GWC2_39_10</name>
    <dbReference type="NCBI Taxonomy" id="1618345"/>
    <lineage>
        <taxon>Bacteria</taxon>
        <taxon>Bacteria division CPR2</taxon>
    </lineage>
</organism>
<name>A0A0G0LSE9_UNCC2</name>
<evidence type="ECO:0000259" key="1">
    <source>
        <dbReference type="SMART" id="SM00849"/>
    </source>
</evidence>
<proteinExistence type="predicted"/>
<dbReference type="EMBL" id="LBVV01000013">
    <property type="protein sequence ID" value="KKQ93962.1"/>
    <property type="molecule type" value="Genomic_DNA"/>
</dbReference>
<evidence type="ECO:0000313" key="2">
    <source>
        <dbReference type="EMBL" id="KKQ93962.1"/>
    </source>
</evidence>
<reference evidence="2 3" key="1">
    <citation type="journal article" date="2015" name="Nature">
        <title>rRNA introns, odd ribosomes, and small enigmatic genomes across a large radiation of phyla.</title>
        <authorList>
            <person name="Brown C.T."/>
            <person name="Hug L.A."/>
            <person name="Thomas B.C."/>
            <person name="Sharon I."/>
            <person name="Castelle C.J."/>
            <person name="Singh A."/>
            <person name="Wilkins M.J."/>
            <person name="Williams K.H."/>
            <person name="Banfield J.F."/>
        </authorList>
    </citation>
    <scope>NUCLEOTIDE SEQUENCE [LARGE SCALE GENOMIC DNA]</scope>
</reference>
<dbReference type="InterPro" id="IPR001279">
    <property type="entry name" value="Metallo-B-lactamas"/>
</dbReference>
<comment type="caution">
    <text evidence="2">The sequence shown here is derived from an EMBL/GenBank/DDBJ whole genome shotgun (WGS) entry which is preliminary data.</text>
</comment>
<feature type="domain" description="Metallo-beta-lactamase" evidence="1">
    <location>
        <begin position="18"/>
        <end position="222"/>
    </location>
</feature>
<dbReference type="SUPFAM" id="SSF56281">
    <property type="entry name" value="Metallo-hydrolase/oxidoreductase"/>
    <property type="match status" value="1"/>
</dbReference>
<dbReference type="InterPro" id="IPR036866">
    <property type="entry name" value="RibonucZ/Hydroxyglut_hydro"/>
</dbReference>
<dbReference type="PANTHER" id="PTHR46018">
    <property type="entry name" value="ZINC PHOSPHODIESTERASE ELAC PROTEIN 1"/>
    <property type="match status" value="1"/>
</dbReference>
<gene>
    <name evidence="2" type="ORF">UT18_C0013G0009</name>
</gene>
<dbReference type="PANTHER" id="PTHR46018:SF2">
    <property type="entry name" value="ZINC PHOSPHODIESTERASE ELAC PROTEIN 1"/>
    <property type="match status" value="1"/>
</dbReference>
<accession>A0A0G0LSE9</accession>
<dbReference type="CDD" id="cd16272">
    <property type="entry name" value="RNaseZ_MBL-fold"/>
    <property type="match status" value="1"/>
</dbReference>
<sequence>MKITLLGTGSFVNESEHAGPGCLLEINGKNILIDAGSGVQLRLAELGFDIGNLDYFFLTHYHPDHNADTTSILVRYKNLKRFYDPEFNKPLKLFGPLGISDFIESLYKIFAFEDFYNLNNELLEIKELHGQLNLSDFKVTSFDVEHIGTLSKAYRFEADGKIITISGDTVLCSGIKKAAKNADLFICDSSLSKGNKNPAHLTTEEIGKLCKETGVKKVVLTHFLPYAKNVDLLSEVKENFDGEVVLGKDLLELNL</sequence>
<dbReference type="Pfam" id="PF23023">
    <property type="entry name" value="Anti-Pycsar_Apyc1"/>
    <property type="match status" value="1"/>
</dbReference>
<dbReference type="STRING" id="1618345.UT18_C0013G0009"/>
<dbReference type="SMART" id="SM00849">
    <property type="entry name" value="Lactamase_B"/>
    <property type="match status" value="1"/>
</dbReference>
<protein>
    <submittedName>
        <fullName evidence="2">Beta-lactamase domain-containing protein</fullName>
    </submittedName>
</protein>
<dbReference type="Proteomes" id="UP000034207">
    <property type="component" value="Unassembled WGS sequence"/>
</dbReference>
<dbReference type="Gene3D" id="3.60.15.10">
    <property type="entry name" value="Ribonuclease Z/Hydroxyacylglutathione hydrolase-like"/>
    <property type="match status" value="1"/>
</dbReference>